<dbReference type="Proteomes" id="UP000274822">
    <property type="component" value="Unassembled WGS sequence"/>
</dbReference>
<evidence type="ECO:0000313" key="1">
    <source>
        <dbReference type="EMBL" id="RUS20476.1"/>
    </source>
</evidence>
<dbReference type="EMBL" id="RBNJ01021032">
    <property type="protein sequence ID" value="RUS20476.1"/>
    <property type="molecule type" value="Genomic_DNA"/>
</dbReference>
<gene>
    <name evidence="1" type="ORF">BC938DRAFT_475559</name>
</gene>
<reference evidence="1 2" key="1">
    <citation type="journal article" date="2018" name="New Phytol.">
        <title>Phylogenomics of Endogonaceae and evolution of mycorrhizas within Mucoromycota.</title>
        <authorList>
            <person name="Chang Y."/>
            <person name="Desiro A."/>
            <person name="Na H."/>
            <person name="Sandor L."/>
            <person name="Lipzen A."/>
            <person name="Clum A."/>
            <person name="Barry K."/>
            <person name="Grigoriev I.V."/>
            <person name="Martin F.M."/>
            <person name="Stajich J.E."/>
            <person name="Smith M.E."/>
            <person name="Bonito G."/>
            <person name="Spatafora J.W."/>
        </authorList>
    </citation>
    <scope>NUCLEOTIDE SEQUENCE [LARGE SCALE GENOMIC DNA]</scope>
    <source>
        <strain evidence="1 2">AD002</strain>
    </source>
</reference>
<protein>
    <submittedName>
        <fullName evidence="1">Uncharacterized protein</fullName>
    </submittedName>
</protein>
<name>A0A433PSI2_9FUNG</name>
<accession>A0A433PSI2</accession>
<proteinExistence type="predicted"/>
<dbReference type="AlphaFoldDB" id="A0A433PSI2"/>
<keyword evidence="2" id="KW-1185">Reference proteome</keyword>
<evidence type="ECO:0000313" key="2">
    <source>
        <dbReference type="Proteomes" id="UP000274822"/>
    </source>
</evidence>
<sequence>MASLLLPYLDFQPRSHDCPNLQPPLDNHPTRRTFNPAQSVTHKNTHPHRSLSLARLLHEDLEPFRSLYGSTMQL</sequence>
<comment type="caution">
    <text evidence="1">The sequence shown here is derived from an EMBL/GenBank/DDBJ whole genome shotgun (WGS) entry which is preliminary data.</text>
</comment>
<organism evidence="1 2">
    <name type="scientific">Jimgerdemannia flammicorona</name>
    <dbReference type="NCBI Taxonomy" id="994334"/>
    <lineage>
        <taxon>Eukaryota</taxon>
        <taxon>Fungi</taxon>
        <taxon>Fungi incertae sedis</taxon>
        <taxon>Mucoromycota</taxon>
        <taxon>Mucoromycotina</taxon>
        <taxon>Endogonomycetes</taxon>
        <taxon>Endogonales</taxon>
        <taxon>Endogonaceae</taxon>
        <taxon>Jimgerdemannia</taxon>
    </lineage>
</organism>